<protein>
    <recommendedName>
        <fullName evidence="8">Fatty acid hydroxylase domain-containing protein</fullName>
    </recommendedName>
</protein>
<evidence type="ECO:0000256" key="1">
    <source>
        <dbReference type="ARBA" id="ARBA00004127"/>
    </source>
</evidence>
<keyword evidence="10" id="KW-1185">Reference proteome</keyword>
<evidence type="ECO:0000256" key="3">
    <source>
        <dbReference type="ARBA" id="ARBA00022989"/>
    </source>
</evidence>
<dbReference type="Proteomes" id="UP000015503">
    <property type="component" value="Chromosome"/>
</dbReference>
<dbReference type="GO" id="GO:0005506">
    <property type="term" value="F:iron ion binding"/>
    <property type="evidence" value="ECO:0007669"/>
    <property type="project" value="InterPro"/>
</dbReference>
<dbReference type="eggNOG" id="COG3000">
    <property type="taxonomic scope" value="Bacteria"/>
</dbReference>
<comment type="subcellular location">
    <subcellularLocation>
        <location evidence="1">Endomembrane system</location>
        <topology evidence="1">Multi-pass membrane protein</topology>
    </subcellularLocation>
</comment>
<evidence type="ECO:0000256" key="4">
    <source>
        <dbReference type="ARBA" id="ARBA00023002"/>
    </source>
</evidence>
<dbReference type="GO" id="GO:0012505">
    <property type="term" value="C:endomembrane system"/>
    <property type="evidence" value="ECO:0007669"/>
    <property type="project" value="UniProtKB-SubCell"/>
</dbReference>
<keyword evidence="6 7" id="KW-0472">Membrane</keyword>
<dbReference type="RefSeq" id="WP_016492465.1">
    <property type="nucleotide sequence ID" value="NC_021499.1"/>
</dbReference>
<dbReference type="AlphaFoldDB" id="S6AV27"/>
<dbReference type="OrthoDB" id="9770329at2"/>
<gene>
    <name evidence="9" type="ORF">PCA10_25390</name>
</gene>
<feature type="transmembrane region" description="Helical" evidence="7">
    <location>
        <begin position="137"/>
        <end position="159"/>
    </location>
</feature>
<dbReference type="Pfam" id="PF04116">
    <property type="entry name" value="FA_hydroxylase"/>
    <property type="match status" value="1"/>
</dbReference>
<dbReference type="GO" id="GO:0050479">
    <property type="term" value="F:glyceryl-ether monooxygenase activity"/>
    <property type="evidence" value="ECO:0007669"/>
    <property type="project" value="TreeGrafter"/>
</dbReference>
<feature type="transmembrane region" description="Helical" evidence="7">
    <location>
        <begin position="360"/>
        <end position="379"/>
    </location>
</feature>
<dbReference type="PANTHER" id="PTHR21624:SF1">
    <property type="entry name" value="ALKYLGLYCEROL MONOOXYGENASE"/>
    <property type="match status" value="1"/>
</dbReference>
<feature type="transmembrane region" description="Helical" evidence="7">
    <location>
        <begin position="78"/>
        <end position="95"/>
    </location>
</feature>
<organism evidence="9 10">
    <name type="scientific">Metapseudomonas resinovorans NBRC 106553</name>
    <dbReference type="NCBI Taxonomy" id="1245471"/>
    <lineage>
        <taxon>Bacteria</taxon>
        <taxon>Pseudomonadati</taxon>
        <taxon>Pseudomonadota</taxon>
        <taxon>Gammaproteobacteria</taxon>
        <taxon>Pseudomonadales</taxon>
        <taxon>Pseudomonadaceae</taxon>
        <taxon>Metapseudomonas</taxon>
    </lineage>
</organism>
<dbReference type="GO" id="GO:0006643">
    <property type="term" value="P:membrane lipid metabolic process"/>
    <property type="evidence" value="ECO:0007669"/>
    <property type="project" value="TreeGrafter"/>
</dbReference>
<dbReference type="PANTHER" id="PTHR21624">
    <property type="entry name" value="STEROL DESATURASE-RELATED PROTEIN"/>
    <property type="match status" value="1"/>
</dbReference>
<dbReference type="GO" id="GO:0016020">
    <property type="term" value="C:membrane"/>
    <property type="evidence" value="ECO:0007669"/>
    <property type="project" value="GOC"/>
</dbReference>
<sequence>MPNAIVYAVPLFILLLVVEMLWGAWRHKQTFALSDTLSSISLGLSGQVVNLFVRVLNFGVYVLAYQYLALFELDTSQWWVWAIGLIGYDFCYYWHHRMGHEVNLLWASHVVHHSSEEYNYATAMRQTSTGFLSNWVFYWPLALIGIPPTVFVIAGAVVLGYQFWVHTRHVGSLGWFDRWFCSPSNHRVHHGQNAYCVDRNYAGVLMIWDRMFGTFAEERPESEEPIIYGIHGQLKTFDPLRANFHKYGDLYADFRLADNWKDRIKVWFARPGWRPAAAERLDPKKPYDIAEFRIYRPRISTATSIYCVLQMLLLMVLGLGLLAFAAQMPLTWKLLGAAWVLATVWIMGRTLENRPGHARWQWLWLFSLSVPALIVHQHWGLPPTWAALLALPLLGVLAFALLRAVRQLQPVEA</sequence>
<keyword evidence="4" id="KW-0560">Oxidoreductase</keyword>
<feature type="transmembrane region" description="Helical" evidence="7">
    <location>
        <begin position="330"/>
        <end position="348"/>
    </location>
</feature>
<evidence type="ECO:0000256" key="7">
    <source>
        <dbReference type="SAM" id="Phobius"/>
    </source>
</evidence>
<keyword evidence="5" id="KW-0443">Lipid metabolism</keyword>
<dbReference type="InterPro" id="IPR006694">
    <property type="entry name" value="Fatty_acid_hydroxylase"/>
</dbReference>
<feature type="domain" description="Fatty acid hydroxylase" evidence="8">
    <location>
        <begin position="81"/>
        <end position="214"/>
    </location>
</feature>
<feature type="transmembrane region" description="Helical" evidence="7">
    <location>
        <begin position="385"/>
        <end position="405"/>
    </location>
</feature>
<evidence type="ECO:0000256" key="5">
    <source>
        <dbReference type="ARBA" id="ARBA00023098"/>
    </source>
</evidence>
<dbReference type="GO" id="GO:0008610">
    <property type="term" value="P:lipid biosynthetic process"/>
    <property type="evidence" value="ECO:0007669"/>
    <property type="project" value="InterPro"/>
</dbReference>
<feature type="transmembrane region" description="Helical" evidence="7">
    <location>
        <begin position="51"/>
        <end position="71"/>
    </location>
</feature>
<keyword evidence="3 7" id="KW-1133">Transmembrane helix</keyword>
<keyword evidence="2 7" id="KW-0812">Transmembrane</keyword>
<proteinExistence type="predicted"/>
<feature type="transmembrane region" description="Helical" evidence="7">
    <location>
        <begin position="303"/>
        <end position="324"/>
    </location>
</feature>
<dbReference type="KEGG" id="pre:PCA10_25390"/>
<dbReference type="HOGENOM" id="CLU_033631_2_0_6"/>
<dbReference type="EMBL" id="AP013068">
    <property type="protein sequence ID" value="BAN48271.1"/>
    <property type="molecule type" value="Genomic_DNA"/>
</dbReference>
<dbReference type="STRING" id="1245471.PCA10_25390"/>
<evidence type="ECO:0000256" key="2">
    <source>
        <dbReference type="ARBA" id="ARBA00022692"/>
    </source>
</evidence>
<dbReference type="InterPro" id="IPR051689">
    <property type="entry name" value="Sterol_desaturase/TMEM195"/>
</dbReference>
<name>S6AV27_METRE</name>
<evidence type="ECO:0000313" key="9">
    <source>
        <dbReference type="EMBL" id="BAN48271.1"/>
    </source>
</evidence>
<reference evidence="9 10" key="1">
    <citation type="journal article" date="2013" name="Genome Announc.">
        <title>Complete Genome Sequence of the Carbazole Degrader Pseudomonas resinovorans Strain CA10 (NBRC 106553).</title>
        <authorList>
            <person name="Shintani M."/>
            <person name="Hosoyama A."/>
            <person name="Ohji S."/>
            <person name="Tsuchikane K."/>
            <person name="Takarada H."/>
            <person name="Yamazoe A."/>
            <person name="Fujita N."/>
            <person name="Nojiri H."/>
        </authorList>
    </citation>
    <scope>NUCLEOTIDE SEQUENCE [LARGE SCALE GENOMIC DNA]</scope>
    <source>
        <strain evidence="9 10">NBRC 106553</strain>
    </source>
</reference>
<feature type="transmembrane region" description="Helical" evidence="7">
    <location>
        <begin position="5"/>
        <end position="25"/>
    </location>
</feature>
<evidence type="ECO:0000256" key="6">
    <source>
        <dbReference type="ARBA" id="ARBA00023136"/>
    </source>
</evidence>
<dbReference type="PATRIC" id="fig|1245471.3.peg.2567"/>
<evidence type="ECO:0000259" key="8">
    <source>
        <dbReference type="Pfam" id="PF04116"/>
    </source>
</evidence>
<evidence type="ECO:0000313" key="10">
    <source>
        <dbReference type="Proteomes" id="UP000015503"/>
    </source>
</evidence>
<accession>S6AV27</accession>